<accession>A0A1I1SMK1</accession>
<gene>
    <name evidence="1" type="ORF">SAMN02745724_04626</name>
</gene>
<name>A0A1I1SMK1_9GAMM</name>
<proteinExistence type="predicted"/>
<dbReference type="RefSeq" id="WP_091990362.1">
    <property type="nucleotide sequence ID" value="NZ_FOLO01000061.1"/>
</dbReference>
<dbReference type="EMBL" id="FOLO01000061">
    <property type="protein sequence ID" value="SFD47676.1"/>
    <property type="molecule type" value="Genomic_DNA"/>
</dbReference>
<dbReference type="STRING" id="1123010.SAMN02745724_04626"/>
<dbReference type="InterPro" id="IPR013320">
    <property type="entry name" value="ConA-like_dom_sf"/>
</dbReference>
<evidence type="ECO:0000313" key="1">
    <source>
        <dbReference type="EMBL" id="SFD47676.1"/>
    </source>
</evidence>
<organism evidence="1 2">
    <name type="scientific">Pseudoalteromonas denitrificans DSM 6059</name>
    <dbReference type="NCBI Taxonomy" id="1123010"/>
    <lineage>
        <taxon>Bacteria</taxon>
        <taxon>Pseudomonadati</taxon>
        <taxon>Pseudomonadota</taxon>
        <taxon>Gammaproteobacteria</taxon>
        <taxon>Alteromonadales</taxon>
        <taxon>Pseudoalteromonadaceae</taxon>
        <taxon>Pseudoalteromonas</taxon>
    </lineage>
</organism>
<sequence>MFKKFLPLPFILFLTACGGESQVKQNPEPPTAESGPFIYLGPPPTTQDIQEFKVQLWENIISEDRCGGCHNSQVGQAPYFARTDDINLAYNAANELVSLRTPEDSTLVQKVAGGHNCWLSSPQACSDIMTTWIANWANIEGQTNVIKLVDPVIKDPSSNKSFPAQSTLFATHTHPLTSRYCASCHASSATIPISPYFAEQDLDTAYQAAQSKIDLNNPELSRLVLRLSKEFHNCWGDCQTNANEMLTAINSMASAIPLSVLDNNIIHSKALTLPDGIIASGGSRFEQNVIAKYQFKTGSGTTAFDTSGIEPALDLTLSGEVDWIGGWGVQFINGRAQGSTTKSKKLYDLISATGEYAIEAWVTPANVTQEGPARIISYSGSNDARNVTLGQTLYNYDHLLRTTNTNINGMPAQSTPDADEVLQASLQHVVVNYDPVNGRTIYVNGEEIQTPDTTEPGTFTDWDPSFALILGNETSGEFPWAGSIRMLAIHNRILDHSQIQQNYSVGVGERFYLLFNITDLINVPQSYFVFEVSQFDNYSYLFQEPFFISLDKSANPQSIPLIGMRIGINGSESPIGQAFKNLNLVLGSTLYNSDSGQHISRLGTLIPLENGAQNDEFFLTFEKLGTHENIMVEAQPQVPLPPPNLEPQSRIGVRIFSEINATMSQITRVPVQNSQVKASFNNLKQQLPSVTDINSFLSSHQMAVSQMAIKYCNELVEDSSLRAEYFPGFDFDLAVASAFSTNQRDLILMPLLNNALLTGMKSQADLVEVKQELNNLIDTLSLCSGATQCDSKRTKTIVKASCAALVGSAVSLLQ</sequence>
<evidence type="ECO:0000313" key="2">
    <source>
        <dbReference type="Proteomes" id="UP000198862"/>
    </source>
</evidence>
<dbReference type="OrthoDB" id="5748965at2"/>
<dbReference type="PROSITE" id="PS51257">
    <property type="entry name" value="PROKAR_LIPOPROTEIN"/>
    <property type="match status" value="1"/>
</dbReference>
<dbReference type="Pfam" id="PF13385">
    <property type="entry name" value="Laminin_G_3"/>
    <property type="match status" value="1"/>
</dbReference>
<dbReference type="GO" id="GO:0030246">
    <property type="term" value="F:carbohydrate binding"/>
    <property type="evidence" value="ECO:0007669"/>
    <property type="project" value="UniProtKB-KW"/>
</dbReference>
<dbReference type="SUPFAM" id="SSF49899">
    <property type="entry name" value="Concanavalin A-like lectins/glucanases"/>
    <property type="match status" value="1"/>
</dbReference>
<reference evidence="1 2" key="1">
    <citation type="submission" date="2016-10" db="EMBL/GenBank/DDBJ databases">
        <authorList>
            <person name="de Groot N.N."/>
        </authorList>
    </citation>
    <scope>NUCLEOTIDE SEQUENCE [LARGE SCALE GENOMIC DNA]</scope>
    <source>
        <strain evidence="1 2">DSM 6059</strain>
    </source>
</reference>
<keyword evidence="1" id="KW-0430">Lectin</keyword>
<dbReference type="AlphaFoldDB" id="A0A1I1SMK1"/>
<dbReference type="Proteomes" id="UP000198862">
    <property type="component" value="Unassembled WGS sequence"/>
</dbReference>
<keyword evidence="2" id="KW-1185">Reference proteome</keyword>
<dbReference type="Gene3D" id="2.60.120.200">
    <property type="match status" value="1"/>
</dbReference>
<protein>
    <submittedName>
        <fullName evidence="1">Concanavalin A-like lectin/glucanases superfamily protein</fullName>
    </submittedName>
</protein>